<sequence>MLSWRSGFPERFFVTVLLLKHLLCGPPIPPSGVLSRHILCFCAPLLLLASCIGPPKAPRVREPAWTWPGLTERRVSVNLERAAEAWDAMQDPRASRQEKQQAEAAYERALGFMLKDWARGELPRDWETGTVFEGKKGSYAVNLQPGPGNPLEVSPASLDRLILADRVRISRDCEPVIEPGLGVPVVGQVLHSEELAAKYPMMPLNGAQLTLTAVLEFDPPQADQPRACHLHFYNPLRQPKATVAGRSTTLAANYTASKELALNDGFLRRFSLTGLLFPDKVLDDAELYRLEIYDPNRIPVVFVHGLMSDPHIWYNTINAIYSDPELRAHYQPWYFLYPSGMAVPATSWQLRQSLEQARARLDPEGDDPGMNRMVMVGHSMGGLLSRMQTIDSGDGLWNAYFNCEAEKLMVSKSTLQRLKETLRFEKQPYIKRLIFIAVPHKGSSMADRGIVSRLSTLIRLPTDSMVLAKEIVTGNIDSLTPQMRDWGTFGFVSLGTLSPRHPYLKALNAQPIPVPHHSIVGQFGKGPLEDSSDRVVPYTSSHLATGTEVVVPYWHGCVEKPEVIAEVKRRLKQHLRESGKL</sequence>
<name>A0ABP9PUC9_9BACT</name>
<organism evidence="1 2">
    <name type="scientific">Prosthecobacter algae</name>
    <dbReference type="NCBI Taxonomy" id="1144682"/>
    <lineage>
        <taxon>Bacteria</taxon>
        <taxon>Pseudomonadati</taxon>
        <taxon>Verrucomicrobiota</taxon>
        <taxon>Verrucomicrobiia</taxon>
        <taxon>Verrucomicrobiales</taxon>
        <taxon>Verrucomicrobiaceae</taxon>
        <taxon>Prosthecobacter</taxon>
    </lineage>
</organism>
<proteinExistence type="predicted"/>
<dbReference type="Proteomes" id="UP001499852">
    <property type="component" value="Unassembled WGS sequence"/>
</dbReference>
<dbReference type="Gene3D" id="3.40.50.1820">
    <property type="entry name" value="alpha/beta hydrolase"/>
    <property type="match status" value="1"/>
</dbReference>
<evidence type="ECO:0008006" key="3">
    <source>
        <dbReference type="Google" id="ProtNLM"/>
    </source>
</evidence>
<evidence type="ECO:0000313" key="1">
    <source>
        <dbReference type="EMBL" id="GAA5149204.1"/>
    </source>
</evidence>
<keyword evidence="2" id="KW-1185">Reference proteome</keyword>
<reference evidence="2" key="1">
    <citation type="journal article" date="2019" name="Int. J. Syst. Evol. Microbiol.">
        <title>The Global Catalogue of Microorganisms (GCM) 10K type strain sequencing project: providing services to taxonomists for standard genome sequencing and annotation.</title>
        <authorList>
            <consortium name="The Broad Institute Genomics Platform"/>
            <consortium name="The Broad Institute Genome Sequencing Center for Infectious Disease"/>
            <person name="Wu L."/>
            <person name="Ma J."/>
        </authorList>
    </citation>
    <scope>NUCLEOTIDE SEQUENCE [LARGE SCALE GENOMIC DNA]</scope>
    <source>
        <strain evidence="2">JCM 18053</strain>
    </source>
</reference>
<dbReference type="InterPro" id="IPR029058">
    <property type="entry name" value="AB_hydrolase_fold"/>
</dbReference>
<evidence type="ECO:0000313" key="2">
    <source>
        <dbReference type="Proteomes" id="UP001499852"/>
    </source>
</evidence>
<comment type="caution">
    <text evidence="1">The sequence shown here is derived from an EMBL/GenBank/DDBJ whole genome shotgun (WGS) entry which is preliminary data.</text>
</comment>
<protein>
    <recommendedName>
        <fullName evidence="3">AB hydrolase-1 domain-containing protein</fullName>
    </recommendedName>
</protein>
<dbReference type="RefSeq" id="WP_345738824.1">
    <property type="nucleotide sequence ID" value="NZ_BAABIA010000013.1"/>
</dbReference>
<dbReference type="SUPFAM" id="SSF53474">
    <property type="entry name" value="alpha/beta-Hydrolases"/>
    <property type="match status" value="1"/>
</dbReference>
<gene>
    <name evidence="1" type="ORF">GCM10023213_46540</name>
</gene>
<accession>A0ABP9PUC9</accession>
<dbReference type="EMBL" id="BAABIA010000013">
    <property type="protein sequence ID" value="GAA5149204.1"/>
    <property type="molecule type" value="Genomic_DNA"/>
</dbReference>